<reference evidence="1 2" key="1">
    <citation type="submission" date="2018-11" db="EMBL/GenBank/DDBJ databases">
        <title>Draft genome sequence of Gordonia sp. RS15-1S isolated from rice stems.</title>
        <authorList>
            <person name="Muangham S."/>
        </authorList>
    </citation>
    <scope>NUCLEOTIDE SEQUENCE [LARGE SCALE GENOMIC DNA]</scope>
    <source>
        <strain evidence="1 2">RS15-1S</strain>
    </source>
</reference>
<dbReference type="Proteomes" id="UP000267536">
    <property type="component" value="Unassembled WGS sequence"/>
</dbReference>
<accession>A0A3N4G1F1</accession>
<dbReference type="AlphaFoldDB" id="A0A3N4G1F1"/>
<evidence type="ECO:0000313" key="2">
    <source>
        <dbReference type="Proteomes" id="UP000267536"/>
    </source>
</evidence>
<protein>
    <submittedName>
        <fullName evidence="1">Uncharacterized protein</fullName>
    </submittedName>
</protein>
<dbReference type="EMBL" id="RKMH01000023">
    <property type="protein sequence ID" value="RPA56792.1"/>
    <property type="molecule type" value="Genomic_DNA"/>
</dbReference>
<name>A0A3N4G1F1_9ACTN</name>
<gene>
    <name evidence="1" type="ORF">EF294_20615</name>
</gene>
<comment type="caution">
    <text evidence="1">The sequence shown here is derived from an EMBL/GenBank/DDBJ whole genome shotgun (WGS) entry which is preliminary data.</text>
</comment>
<evidence type="ECO:0000313" key="1">
    <source>
        <dbReference type="EMBL" id="RPA56792.1"/>
    </source>
</evidence>
<proteinExistence type="predicted"/>
<organism evidence="1 2">
    <name type="scientific">Gordonia oryzae</name>
    <dbReference type="NCBI Taxonomy" id="2487349"/>
    <lineage>
        <taxon>Bacteria</taxon>
        <taxon>Bacillati</taxon>
        <taxon>Actinomycetota</taxon>
        <taxon>Actinomycetes</taxon>
        <taxon>Mycobacteriales</taxon>
        <taxon>Gordoniaceae</taxon>
        <taxon>Gordonia</taxon>
    </lineage>
</organism>
<sequence>MHARHTDGKVTRARLIDQIRPHVPGVARPNGKVPRSHTTLNCRFAVVTHLDPPRCGSEIDDALQSAIGSDVAHKV</sequence>
<keyword evidence="2" id="KW-1185">Reference proteome</keyword>